<evidence type="ECO:0000256" key="3">
    <source>
        <dbReference type="ARBA" id="ARBA00008090"/>
    </source>
</evidence>
<keyword evidence="7 12" id="KW-0472">Membrane</keyword>
<keyword evidence="5 12" id="KW-0812">Transmembrane</keyword>
<evidence type="ECO:0000313" key="14">
    <source>
        <dbReference type="Proteomes" id="UP001381693"/>
    </source>
</evidence>
<protein>
    <recommendedName>
        <fullName evidence="9">Membrane protein BRI3</fullName>
    </recommendedName>
    <alternativeName>
        <fullName evidence="10">Brain protein I3</fullName>
    </alternativeName>
</protein>
<evidence type="ECO:0000256" key="9">
    <source>
        <dbReference type="ARBA" id="ARBA00035284"/>
    </source>
</evidence>
<dbReference type="PANTHER" id="PTHR13551">
    <property type="entry name" value="BRAIN PROTEIN I3"/>
    <property type="match status" value="1"/>
</dbReference>
<keyword evidence="4" id="KW-0963">Cytoplasm</keyword>
<feature type="transmembrane region" description="Helical" evidence="12">
    <location>
        <begin position="129"/>
        <end position="151"/>
    </location>
</feature>
<reference evidence="13 14" key="1">
    <citation type="submission" date="2023-11" db="EMBL/GenBank/DDBJ databases">
        <title>Halocaridina rubra genome assembly.</title>
        <authorList>
            <person name="Smith C."/>
        </authorList>
    </citation>
    <scope>NUCLEOTIDE SEQUENCE [LARGE SCALE GENOMIC DNA]</scope>
    <source>
        <strain evidence="13">EP-1</strain>
        <tissue evidence="13">Whole</tissue>
    </source>
</reference>
<evidence type="ECO:0000256" key="7">
    <source>
        <dbReference type="ARBA" id="ARBA00023136"/>
    </source>
</evidence>
<name>A0AAN8XAB9_HALRR</name>
<keyword evidence="6 12" id="KW-1133">Transmembrane helix</keyword>
<dbReference type="EMBL" id="JAXCGZ010011362">
    <property type="protein sequence ID" value="KAK7075125.1"/>
    <property type="molecule type" value="Genomic_DNA"/>
</dbReference>
<accession>A0AAN8XAB9</accession>
<comment type="subcellular location">
    <subcellularLocation>
        <location evidence="2">Cytoplasm</location>
        <location evidence="2">Perinuclear region</location>
    </subcellularLocation>
    <subcellularLocation>
        <location evidence="1">Lysosome membrane</location>
        <topology evidence="1">Multi-pass membrane protein</topology>
    </subcellularLocation>
</comment>
<keyword evidence="14" id="KW-1185">Reference proteome</keyword>
<gene>
    <name evidence="13" type="ORF">SK128_014089</name>
</gene>
<sequence>MAQSNYAKVPLQDADIAPSAPSVVVCEQQGHTAPPQVYDPPPPYEAGFYPPPQGYQPNPVVAPPPQHQVAAYVPPHQLGHTPVVMQQQAATAPVVYQQPVAPTVIVTQTLAPGVCSVCRKGKIEDSTTCCTYFCCLLGCIFGCIPGIIAYFCCCRKPKCTHCGYTVN</sequence>
<dbReference type="GO" id="GO:0048471">
    <property type="term" value="C:perinuclear region of cytoplasm"/>
    <property type="evidence" value="ECO:0007669"/>
    <property type="project" value="UniProtKB-SubCell"/>
</dbReference>
<evidence type="ECO:0000256" key="1">
    <source>
        <dbReference type="ARBA" id="ARBA00004155"/>
    </source>
</evidence>
<evidence type="ECO:0000313" key="13">
    <source>
        <dbReference type="EMBL" id="KAK7075125.1"/>
    </source>
</evidence>
<evidence type="ECO:0000256" key="12">
    <source>
        <dbReference type="SAM" id="Phobius"/>
    </source>
</evidence>
<dbReference type="PANTHER" id="PTHR13551:SF1">
    <property type="entry name" value="MEMBRANE PROTEIN BRI3"/>
    <property type="match status" value="1"/>
</dbReference>
<dbReference type="AlphaFoldDB" id="A0AAN8XAB9"/>
<comment type="caution">
    <text evidence="13">The sequence shown here is derived from an EMBL/GenBank/DDBJ whole genome shotgun (WGS) entry which is preliminary data.</text>
</comment>
<evidence type="ECO:0000256" key="2">
    <source>
        <dbReference type="ARBA" id="ARBA00004556"/>
    </source>
</evidence>
<dbReference type="InterPro" id="IPR019317">
    <property type="entry name" value="BRI3"/>
</dbReference>
<dbReference type="GO" id="GO:0005765">
    <property type="term" value="C:lysosomal membrane"/>
    <property type="evidence" value="ECO:0007669"/>
    <property type="project" value="UniProtKB-SubCell"/>
</dbReference>
<comment type="similarity">
    <text evidence="3">Belongs to the BRI3 family.</text>
</comment>
<evidence type="ECO:0000256" key="8">
    <source>
        <dbReference type="ARBA" id="ARBA00023228"/>
    </source>
</evidence>
<comment type="subunit">
    <text evidence="11">Interacts with BRI3BP. Interacts with MGAT1 and IFITM3.</text>
</comment>
<evidence type="ECO:0000256" key="5">
    <source>
        <dbReference type="ARBA" id="ARBA00022692"/>
    </source>
</evidence>
<evidence type="ECO:0000256" key="10">
    <source>
        <dbReference type="ARBA" id="ARBA00035449"/>
    </source>
</evidence>
<evidence type="ECO:0000256" key="11">
    <source>
        <dbReference type="ARBA" id="ARBA00046593"/>
    </source>
</evidence>
<evidence type="ECO:0000256" key="4">
    <source>
        <dbReference type="ARBA" id="ARBA00022490"/>
    </source>
</evidence>
<organism evidence="13 14">
    <name type="scientific">Halocaridina rubra</name>
    <name type="common">Hawaiian red shrimp</name>
    <dbReference type="NCBI Taxonomy" id="373956"/>
    <lineage>
        <taxon>Eukaryota</taxon>
        <taxon>Metazoa</taxon>
        <taxon>Ecdysozoa</taxon>
        <taxon>Arthropoda</taxon>
        <taxon>Crustacea</taxon>
        <taxon>Multicrustacea</taxon>
        <taxon>Malacostraca</taxon>
        <taxon>Eumalacostraca</taxon>
        <taxon>Eucarida</taxon>
        <taxon>Decapoda</taxon>
        <taxon>Pleocyemata</taxon>
        <taxon>Caridea</taxon>
        <taxon>Atyoidea</taxon>
        <taxon>Atyidae</taxon>
        <taxon>Halocaridina</taxon>
    </lineage>
</organism>
<evidence type="ECO:0000256" key="6">
    <source>
        <dbReference type="ARBA" id="ARBA00022989"/>
    </source>
</evidence>
<keyword evidence="8" id="KW-0458">Lysosome</keyword>
<proteinExistence type="inferred from homology"/>
<dbReference type="Proteomes" id="UP001381693">
    <property type="component" value="Unassembled WGS sequence"/>
</dbReference>